<name>A0ABX2FX51_9BURK</name>
<keyword evidence="7" id="KW-1185">Reference proteome</keyword>
<evidence type="ECO:0000256" key="3">
    <source>
        <dbReference type="ARBA" id="ARBA00023125"/>
    </source>
</evidence>
<gene>
    <name evidence="6" type="ORF">HNQ01_000062</name>
</gene>
<keyword evidence="4" id="KW-0804">Transcription</keyword>
<reference evidence="6 7" key="1">
    <citation type="submission" date="2020-05" db="EMBL/GenBank/DDBJ databases">
        <title>Genomic Encyclopedia of Type Strains, Phase IV (KMG-V): Genome sequencing to study the core and pangenomes of soil and plant-associated prokaryotes.</title>
        <authorList>
            <person name="Whitman W."/>
        </authorList>
    </citation>
    <scope>NUCLEOTIDE SEQUENCE [LARGE SCALE GENOMIC DNA]</scope>
    <source>
        <strain evidence="6 7">C29</strain>
    </source>
</reference>
<evidence type="ECO:0000259" key="5">
    <source>
        <dbReference type="PROSITE" id="PS50931"/>
    </source>
</evidence>
<keyword evidence="2" id="KW-0805">Transcription regulation</keyword>
<evidence type="ECO:0000256" key="2">
    <source>
        <dbReference type="ARBA" id="ARBA00023015"/>
    </source>
</evidence>
<comment type="caution">
    <text evidence="6">The sequence shown here is derived from an EMBL/GenBank/DDBJ whole genome shotgun (WGS) entry which is preliminary data.</text>
</comment>
<dbReference type="InterPro" id="IPR000847">
    <property type="entry name" value="LysR_HTH_N"/>
</dbReference>
<protein>
    <submittedName>
        <fullName evidence="6">LysR family transcriptional activator of dmlA</fullName>
    </submittedName>
</protein>
<evidence type="ECO:0000313" key="7">
    <source>
        <dbReference type="Proteomes" id="UP001516061"/>
    </source>
</evidence>
<dbReference type="Gene3D" id="3.40.190.290">
    <property type="match status" value="1"/>
</dbReference>
<dbReference type="InterPro" id="IPR005119">
    <property type="entry name" value="LysR_subst-bd"/>
</dbReference>
<dbReference type="PANTHER" id="PTHR30537">
    <property type="entry name" value="HTH-TYPE TRANSCRIPTIONAL REGULATOR"/>
    <property type="match status" value="1"/>
</dbReference>
<dbReference type="EMBL" id="JABSNM010000001">
    <property type="protein sequence ID" value="NRT54355.1"/>
    <property type="molecule type" value="Genomic_DNA"/>
</dbReference>
<comment type="similarity">
    <text evidence="1">Belongs to the LysR transcriptional regulatory family.</text>
</comment>
<dbReference type="PROSITE" id="PS50931">
    <property type="entry name" value="HTH_LYSR"/>
    <property type="match status" value="1"/>
</dbReference>
<evidence type="ECO:0000256" key="1">
    <source>
        <dbReference type="ARBA" id="ARBA00009437"/>
    </source>
</evidence>
<dbReference type="SUPFAM" id="SSF46785">
    <property type="entry name" value="Winged helix' DNA-binding domain"/>
    <property type="match status" value="1"/>
</dbReference>
<dbReference type="CDD" id="cd08479">
    <property type="entry name" value="PBP2_CrgA_like_9"/>
    <property type="match status" value="1"/>
</dbReference>
<proteinExistence type="inferred from homology"/>
<dbReference type="InterPro" id="IPR058163">
    <property type="entry name" value="LysR-type_TF_proteobact-type"/>
</dbReference>
<sequence length="310" mass="33895">MTTSPATPHPDDLRLFLTVVRRGGFSAAATELGLSTAGVSKRVRLLEAQLGATLLHRTTRRIGLTAQGEQLCLRAQPLLDAMDDLVGQVSAVRAEPRGALRVCSSFGFGRRHVAPALAALSRACPRLTVRFEVLDRLVDIAAEGYDLDIRVGDEIAPQWVARRLAANHRVLCAAPDYLARRESPRSPAELAGHDCLVVRERDHPFGVWRLQHAQQGEREQTVRVTGPLSTNHGEIAVDWALQGHGIVLRSLWDVAAPLAEGRLVQLLPDWRQNASIWAVHAGRADESARLRVAVDFLADWFAAGPNGPCR</sequence>
<dbReference type="SUPFAM" id="SSF53850">
    <property type="entry name" value="Periplasmic binding protein-like II"/>
    <property type="match status" value="1"/>
</dbReference>
<accession>A0ABX2FX51</accession>
<dbReference type="Pfam" id="PF03466">
    <property type="entry name" value="LysR_substrate"/>
    <property type="match status" value="1"/>
</dbReference>
<dbReference type="Proteomes" id="UP001516061">
    <property type="component" value="Unassembled WGS sequence"/>
</dbReference>
<dbReference type="Gene3D" id="1.10.10.10">
    <property type="entry name" value="Winged helix-like DNA-binding domain superfamily/Winged helix DNA-binding domain"/>
    <property type="match status" value="1"/>
</dbReference>
<keyword evidence="3" id="KW-0238">DNA-binding</keyword>
<dbReference type="RefSeq" id="WP_173803327.1">
    <property type="nucleotide sequence ID" value="NZ_JABSNM010000001.1"/>
</dbReference>
<dbReference type="Pfam" id="PF00126">
    <property type="entry name" value="HTH_1"/>
    <property type="match status" value="1"/>
</dbReference>
<dbReference type="InterPro" id="IPR036390">
    <property type="entry name" value="WH_DNA-bd_sf"/>
</dbReference>
<organism evidence="6 7">
    <name type="scientific">Sphaerotilus uruguayifluvii</name>
    <dbReference type="NCBI Taxonomy" id="2735897"/>
    <lineage>
        <taxon>Bacteria</taxon>
        <taxon>Pseudomonadati</taxon>
        <taxon>Pseudomonadota</taxon>
        <taxon>Betaproteobacteria</taxon>
        <taxon>Burkholderiales</taxon>
        <taxon>Sphaerotilaceae</taxon>
        <taxon>Sphaerotilus</taxon>
    </lineage>
</organism>
<dbReference type="InterPro" id="IPR036388">
    <property type="entry name" value="WH-like_DNA-bd_sf"/>
</dbReference>
<evidence type="ECO:0000256" key="4">
    <source>
        <dbReference type="ARBA" id="ARBA00023163"/>
    </source>
</evidence>
<feature type="domain" description="HTH lysR-type" evidence="5">
    <location>
        <begin position="8"/>
        <end position="65"/>
    </location>
</feature>
<evidence type="ECO:0000313" key="6">
    <source>
        <dbReference type="EMBL" id="NRT54355.1"/>
    </source>
</evidence>
<dbReference type="PANTHER" id="PTHR30537:SF5">
    <property type="entry name" value="HTH-TYPE TRANSCRIPTIONAL ACTIVATOR TTDR-RELATED"/>
    <property type="match status" value="1"/>
</dbReference>